<proteinExistence type="predicted"/>
<feature type="region of interest" description="Disordered" evidence="1">
    <location>
        <begin position="1"/>
        <end position="35"/>
    </location>
</feature>
<feature type="compositionally biased region" description="Polar residues" evidence="1">
    <location>
        <begin position="24"/>
        <end position="33"/>
    </location>
</feature>
<dbReference type="SUPFAM" id="SSF141571">
    <property type="entry name" value="Pentapeptide repeat-like"/>
    <property type="match status" value="1"/>
</dbReference>
<feature type="transmembrane region" description="Helical" evidence="2">
    <location>
        <begin position="122"/>
        <end position="140"/>
    </location>
</feature>
<dbReference type="Gene3D" id="2.160.20.80">
    <property type="entry name" value="E3 ubiquitin-protein ligase SopA"/>
    <property type="match status" value="1"/>
</dbReference>
<keyword evidence="2" id="KW-1133">Transmembrane helix</keyword>
<accession>I4HJR0</accession>
<dbReference type="Proteomes" id="UP000005291">
    <property type="component" value="Unassembled WGS sequence"/>
</dbReference>
<evidence type="ECO:0000256" key="1">
    <source>
        <dbReference type="SAM" id="MobiDB-lite"/>
    </source>
</evidence>
<dbReference type="InterPro" id="IPR001646">
    <property type="entry name" value="5peptide_repeat"/>
</dbReference>
<feature type="compositionally biased region" description="Basic and acidic residues" evidence="1">
    <location>
        <begin position="1"/>
        <end position="23"/>
    </location>
</feature>
<keyword evidence="2" id="KW-0472">Membrane</keyword>
<reference evidence="3 4" key="1">
    <citation type="submission" date="2012-04" db="EMBL/GenBank/DDBJ databases">
        <authorList>
            <person name="Genoscope - CEA"/>
        </authorList>
    </citation>
    <scope>NUCLEOTIDE SEQUENCE [LARGE SCALE GENOMIC DNA]</scope>
    <source>
        <strain evidence="3 4">9808</strain>
    </source>
</reference>
<feature type="transmembrane region" description="Helical" evidence="2">
    <location>
        <begin position="65"/>
        <end position="83"/>
    </location>
</feature>
<comment type="caution">
    <text evidence="3">The sequence shown here is derived from an EMBL/GenBank/DDBJ whole genome shotgun (WGS) entry which is preliminary data.</text>
</comment>
<evidence type="ECO:0000313" key="4">
    <source>
        <dbReference type="Proteomes" id="UP000005291"/>
    </source>
</evidence>
<dbReference type="AlphaFoldDB" id="I4HJR0"/>
<evidence type="ECO:0000256" key="2">
    <source>
        <dbReference type="SAM" id="Phobius"/>
    </source>
</evidence>
<feature type="transmembrane region" description="Helical" evidence="2">
    <location>
        <begin position="89"/>
        <end position="110"/>
    </location>
</feature>
<name>I4HJR0_MICAE</name>
<dbReference type="HOGENOM" id="CLU_047710_0_0_3"/>
<evidence type="ECO:0000313" key="3">
    <source>
        <dbReference type="EMBL" id="CCI22284.1"/>
    </source>
</evidence>
<dbReference type="Pfam" id="PF00805">
    <property type="entry name" value="Pentapeptide"/>
    <property type="match status" value="1"/>
</dbReference>
<sequence length="425" mass="47333">MTRINMSDRKDPEKLASENRADNPENNGKTSLSAPDASEYVSSLSSRNPLRQRILLLKDLRPGNAGLLLAPLMVMTIGLVFSWDWLGFSGAIVAILISLQVILPSIRQWIAHYLTPSERQTVFAFIVFIAALAGLGKYLGVYDRILRWLESFKYDEFGSWAEWVGALGQIMIAVLAVYVAWEQYVISKDLTIQQNRITQQQTIDSYFQGISDLALDEEGFLEDWPQERAIAEGRTASILSSVDASGKAKILRFLSQSRLLSPIKRDRYLGRPILDGEGGYAEDREFGTRVVQLGVMLAGADISGQDLRWTDLSEANMVRADLSYSDLVKANVSRTILYEANLRGADIKGMRLFYGSLENATPRSRTVPPNYDSGEHTGAVVENVNFTGVKNMSEEQRHYCCRWCGEKSRATIPGGCADIANLLGR</sequence>
<dbReference type="EMBL" id="CAIN01000080">
    <property type="protein sequence ID" value="CCI22284.1"/>
    <property type="molecule type" value="Genomic_DNA"/>
</dbReference>
<protein>
    <submittedName>
        <fullName evidence="3">Genome sequencing data, contig C301</fullName>
    </submittedName>
</protein>
<keyword evidence="2" id="KW-0812">Transmembrane</keyword>
<organism evidence="3 4">
    <name type="scientific">Microcystis aeruginosa PCC 9808</name>
    <dbReference type="NCBI Taxonomy" id="1160284"/>
    <lineage>
        <taxon>Bacteria</taxon>
        <taxon>Bacillati</taxon>
        <taxon>Cyanobacteriota</taxon>
        <taxon>Cyanophyceae</taxon>
        <taxon>Oscillatoriophycideae</taxon>
        <taxon>Chroococcales</taxon>
        <taxon>Microcystaceae</taxon>
        <taxon>Microcystis</taxon>
    </lineage>
</organism>
<feature type="transmembrane region" description="Helical" evidence="2">
    <location>
        <begin position="160"/>
        <end position="181"/>
    </location>
</feature>
<gene>
    <name evidence="3" type="ORF">MICAG_1700013</name>
</gene>